<dbReference type="GO" id="GO:0031347">
    <property type="term" value="P:regulation of defense response"/>
    <property type="evidence" value="ECO:0007669"/>
    <property type="project" value="UniProtKB-UniRule"/>
</dbReference>
<proteinExistence type="inferred from homology"/>
<dbReference type="PROSITE" id="PS51320">
    <property type="entry name" value="TIFY"/>
    <property type="match status" value="1"/>
</dbReference>
<dbReference type="AlphaFoldDB" id="A0A8J5FCB5"/>
<dbReference type="InterPro" id="IPR040390">
    <property type="entry name" value="TIFY/JAZ"/>
</dbReference>
<dbReference type="PANTHER" id="PTHR33077:SF140">
    <property type="entry name" value="PROTEIN TIFY 10B"/>
    <property type="match status" value="1"/>
</dbReference>
<keyword evidence="4" id="KW-0539">Nucleus</keyword>
<dbReference type="GO" id="GO:0005634">
    <property type="term" value="C:nucleus"/>
    <property type="evidence" value="ECO:0007669"/>
    <property type="project" value="UniProtKB-SubCell"/>
</dbReference>
<dbReference type="PANTHER" id="PTHR33077">
    <property type="entry name" value="PROTEIN TIFY 4A-RELATED-RELATED"/>
    <property type="match status" value="1"/>
</dbReference>
<dbReference type="Proteomes" id="UP000734854">
    <property type="component" value="Unassembled WGS sequence"/>
</dbReference>
<protein>
    <recommendedName>
        <fullName evidence="4">Protein TIFY</fullName>
    </recommendedName>
    <alternativeName>
        <fullName evidence="4">Jasmonate ZIM domain-containing protein</fullName>
    </alternativeName>
</protein>
<dbReference type="Pfam" id="PF06200">
    <property type="entry name" value="tify"/>
    <property type="match status" value="1"/>
</dbReference>
<dbReference type="Pfam" id="PF09425">
    <property type="entry name" value="Jas_motif"/>
    <property type="match status" value="1"/>
</dbReference>
<feature type="region of interest" description="Disordered" evidence="5">
    <location>
        <begin position="189"/>
        <end position="208"/>
    </location>
</feature>
<dbReference type="GO" id="GO:2000022">
    <property type="term" value="P:regulation of jasmonic acid mediated signaling pathway"/>
    <property type="evidence" value="ECO:0007669"/>
    <property type="project" value="UniProtKB-UniRule"/>
</dbReference>
<dbReference type="InterPro" id="IPR018467">
    <property type="entry name" value="CCT_CS"/>
</dbReference>
<organism evidence="7 8">
    <name type="scientific">Zingiber officinale</name>
    <name type="common">Ginger</name>
    <name type="synonym">Amomum zingiber</name>
    <dbReference type="NCBI Taxonomy" id="94328"/>
    <lineage>
        <taxon>Eukaryota</taxon>
        <taxon>Viridiplantae</taxon>
        <taxon>Streptophyta</taxon>
        <taxon>Embryophyta</taxon>
        <taxon>Tracheophyta</taxon>
        <taxon>Spermatophyta</taxon>
        <taxon>Magnoliopsida</taxon>
        <taxon>Liliopsida</taxon>
        <taxon>Zingiberales</taxon>
        <taxon>Zingiberaceae</taxon>
        <taxon>Zingiber</taxon>
    </lineage>
</organism>
<comment type="function">
    <text evidence="4">Repressor of jasmonate responses.</text>
</comment>
<evidence type="ECO:0000256" key="4">
    <source>
        <dbReference type="RuleBase" id="RU369065"/>
    </source>
</evidence>
<evidence type="ECO:0000256" key="1">
    <source>
        <dbReference type="ARBA" id="ARBA00008614"/>
    </source>
</evidence>
<evidence type="ECO:0000256" key="2">
    <source>
        <dbReference type="ARBA" id="ARBA00022819"/>
    </source>
</evidence>
<keyword evidence="8" id="KW-1185">Reference proteome</keyword>
<evidence type="ECO:0000256" key="5">
    <source>
        <dbReference type="SAM" id="MobiDB-lite"/>
    </source>
</evidence>
<reference evidence="7 8" key="1">
    <citation type="submission" date="2020-08" db="EMBL/GenBank/DDBJ databases">
        <title>Plant Genome Project.</title>
        <authorList>
            <person name="Zhang R.-G."/>
        </authorList>
    </citation>
    <scope>NUCLEOTIDE SEQUENCE [LARGE SCALE GENOMIC DNA]</scope>
    <source>
        <tissue evidence="7">Rhizome</tissue>
    </source>
</reference>
<dbReference type="OrthoDB" id="1937734at2759"/>
<dbReference type="EMBL" id="JACMSC010000016">
    <property type="protein sequence ID" value="KAG6484123.1"/>
    <property type="molecule type" value="Genomic_DNA"/>
</dbReference>
<comment type="domain">
    <text evidence="4">The jas domain is required for interaction with COI1.</text>
</comment>
<evidence type="ECO:0000256" key="3">
    <source>
        <dbReference type="ARBA" id="ARBA00022843"/>
    </source>
</evidence>
<name>A0A8J5FCB5_ZINOF</name>
<gene>
    <name evidence="7" type="ORF">ZIOFF_060917</name>
</gene>
<dbReference type="InterPro" id="IPR010399">
    <property type="entry name" value="Tify_dom"/>
</dbReference>
<keyword evidence="3" id="KW-0832">Ubl conjugation</keyword>
<evidence type="ECO:0000259" key="6">
    <source>
        <dbReference type="PROSITE" id="PS51320"/>
    </source>
</evidence>
<comment type="similarity">
    <text evidence="1 4">Belongs to the TIFY/JAZ family.</text>
</comment>
<evidence type="ECO:0000313" key="7">
    <source>
        <dbReference type="EMBL" id="KAG6484123.1"/>
    </source>
</evidence>
<keyword evidence="2 4" id="KW-1184">Jasmonic acid signaling pathway</keyword>
<dbReference type="SMART" id="SM00979">
    <property type="entry name" value="TIFY"/>
    <property type="match status" value="1"/>
</dbReference>
<comment type="subcellular location">
    <subcellularLocation>
        <location evidence="4">Nucleus</location>
    </subcellularLocation>
</comment>
<comment type="caution">
    <text evidence="7">The sequence shown here is derived from an EMBL/GenBank/DDBJ whole genome shotgun (WGS) entry which is preliminary data.</text>
</comment>
<evidence type="ECO:0000313" key="8">
    <source>
        <dbReference type="Proteomes" id="UP000734854"/>
    </source>
</evidence>
<accession>A0A8J5FCB5</accession>
<dbReference type="SMR" id="A0A8J5FCB5"/>
<dbReference type="GO" id="GO:0009611">
    <property type="term" value="P:response to wounding"/>
    <property type="evidence" value="ECO:0007669"/>
    <property type="project" value="UniProtKB-UniRule"/>
</dbReference>
<sequence length="208" mass="23138">MAARKQGKTNFAVACNLLSQCIKEKRSVTNLGLGFDTRPQGHDQGNLEAFRPPTTMRLLPGAEISGDDDGEAMELFHTGPEQARERGNPQLTIFYKGKLMVFDNFPPEKANDLLKLASEGNKRNQNLGQESSSSEDQNPTLESMVANSWLTAQTSLSDLPIARKASLQRFLEKRKDRINARAPYQVKTSGMATPFKQEKNRSWLGLTP</sequence>
<feature type="domain" description="Tify" evidence="6">
    <location>
        <begin position="84"/>
        <end position="119"/>
    </location>
</feature>